<dbReference type="AlphaFoldDB" id="A0A850P1I1"/>
<dbReference type="Proteomes" id="UP000522590">
    <property type="component" value="Unassembled WGS sequence"/>
</dbReference>
<dbReference type="RefSeq" id="WP_129552031.1">
    <property type="nucleotide sequence ID" value="NZ_JABXXS010000075.1"/>
</dbReference>
<sequence>MNSIVYLSPREDIPANHHVAVVIHKDERGVEKGYFYDSKEKNFGGSGPFDWLMKEVLDRATRYATEQGISTVVVRAKRD</sequence>
<protein>
    <submittedName>
        <fullName evidence="1">Uncharacterized protein</fullName>
    </submittedName>
</protein>
<reference evidence="1 2" key="1">
    <citation type="submission" date="2020-06" db="EMBL/GenBank/DDBJ databases">
        <title>Description of novel acetic acid bacteria.</title>
        <authorList>
            <person name="Sombolestani A."/>
        </authorList>
    </citation>
    <scope>NUCLEOTIDE SEQUENCE [LARGE SCALE GENOMIC DNA]</scope>
    <source>
        <strain evidence="1 2">LMG 25</strain>
    </source>
</reference>
<comment type="caution">
    <text evidence="1">The sequence shown here is derived from an EMBL/GenBank/DDBJ whole genome shotgun (WGS) entry which is preliminary data.</text>
</comment>
<evidence type="ECO:0000313" key="1">
    <source>
        <dbReference type="EMBL" id="NVN38537.1"/>
    </source>
</evidence>
<organism evidence="1 2">
    <name type="scientific">Komagataeibacter swingsii</name>
    <dbReference type="NCBI Taxonomy" id="215220"/>
    <lineage>
        <taxon>Bacteria</taxon>
        <taxon>Pseudomonadati</taxon>
        <taxon>Pseudomonadota</taxon>
        <taxon>Alphaproteobacteria</taxon>
        <taxon>Acetobacterales</taxon>
        <taxon>Acetobacteraceae</taxon>
        <taxon>Komagataeibacter</taxon>
    </lineage>
</organism>
<proteinExistence type="predicted"/>
<accession>A0A850P1I1</accession>
<dbReference type="EMBL" id="JABXXS010000075">
    <property type="protein sequence ID" value="NVN38537.1"/>
    <property type="molecule type" value="Genomic_DNA"/>
</dbReference>
<name>A0A850P1I1_9PROT</name>
<evidence type="ECO:0000313" key="2">
    <source>
        <dbReference type="Proteomes" id="UP000522590"/>
    </source>
</evidence>
<gene>
    <name evidence="1" type="ORF">HUK81_16795</name>
</gene>